<evidence type="ECO:0000259" key="9">
    <source>
        <dbReference type="Pfam" id="PF03900"/>
    </source>
</evidence>
<comment type="caution">
    <text evidence="10">The sequence shown here is derived from an EMBL/GenBank/DDBJ whole genome shotgun (WGS) entry which is preliminary data.</text>
</comment>
<dbReference type="PRINTS" id="PR00151">
    <property type="entry name" value="PORPHBDMNASE"/>
</dbReference>
<dbReference type="EMBL" id="JAGEMK010000002">
    <property type="protein sequence ID" value="MBO1751069.1"/>
    <property type="molecule type" value="Genomic_DNA"/>
</dbReference>
<dbReference type="PANTHER" id="PTHR11557:SF0">
    <property type="entry name" value="PORPHOBILINOGEN DEAMINASE"/>
    <property type="match status" value="1"/>
</dbReference>
<evidence type="ECO:0000259" key="8">
    <source>
        <dbReference type="Pfam" id="PF01379"/>
    </source>
</evidence>
<comment type="function">
    <text evidence="1 7">Tetrapolymerization of the monopyrrole PBG into the hydroxymethylbilane pre-uroporphyrinogen in several discrete steps.</text>
</comment>
<dbReference type="FunFam" id="3.40.190.10:FF:000005">
    <property type="entry name" value="Porphobilinogen deaminase"/>
    <property type="match status" value="1"/>
</dbReference>
<dbReference type="PIRSF" id="PIRSF001438">
    <property type="entry name" value="4pyrrol_synth_OHMeBilane_synth"/>
    <property type="match status" value="1"/>
</dbReference>
<comment type="miscellaneous">
    <text evidence="7">The porphobilinogen subunits are added to the dipyrromethane group.</text>
</comment>
<dbReference type="HAMAP" id="MF_00260">
    <property type="entry name" value="Porphobil_deam"/>
    <property type="match status" value="1"/>
</dbReference>
<dbReference type="SUPFAM" id="SSF53850">
    <property type="entry name" value="Periplasmic binding protein-like II"/>
    <property type="match status" value="1"/>
</dbReference>
<keyword evidence="11" id="KW-1185">Reference proteome</keyword>
<gene>
    <name evidence="7 10" type="primary">hemC</name>
    <name evidence="10" type="ORF">J4G33_04555</name>
</gene>
<dbReference type="InterPro" id="IPR022417">
    <property type="entry name" value="Porphobilin_deaminase_N"/>
</dbReference>
<keyword evidence="5 7" id="KW-0627">Porphyrin biosynthesis</keyword>
<dbReference type="PROSITE" id="PS00533">
    <property type="entry name" value="PORPHOBILINOGEN_DEAM"/>
    <property type="match status" value="1"/>
</dbReference>
<comment type="subunit">
    <text evidence="3 7">Monomer.</text>
</comment>
<organism evidence="10 11">
    <name type="scientific">Actinotalea soli</name>
    <dbReference type="NCBI Taxonomy" id="2819234"/>
    <lineage>
        <taxon>Bacteria</taxon>
        <taxon>Bacillati</taxon>
        <taxon>Actinomycetota</taxon>
        <taxon>Actinomycetes</taxon>
        <taxon>Micrococcales</taxon>
        <taxon>Cellulomonadaceae</taxon>
        <taxon>Actinotalea</taxon>
    </lineage>
</organism>
<dbReference type="InterPro" id="IPR036803">
    <property type="entry name" value="Porphobilinogen_deaminase_C_sf"/>
</dbReference>
<dbReference type="InterPro" id="IPR000860">
    <property type="entry name" value="HemC"/>
</dbReference>
<feature type="modified residue" description="S-(dipyrrolylmethanemethyl)cysteine" evidence="7">
    <location>
        <position position="251"/>
    </location>
</feature>
<dbReference type="InterPro" id="IPR022418">
    <property type="entry name" value="Porphobilinogen_deaminase_C"/>
</dbReference>
<evidence type="ECO:0000256" key="4">
    <source>
        <dbReference type="ARBA" id="ARBA00022679"/>
    </source>
</evidence>
<dbReference type="Pfam" id="PF01379">
    <property type="entry name" value="Porphobil_deam"/>
    <property type="match status" value="1"/>
</dbReference>
<dbReference type="EC" id="2.5.1.61" evidence="7"/>
<dbReference type="Gene3D" id="3.40.190.10">
    <property type="entry name" value="Periplasmic binding protein-like II"/>
    <property type="match status" value="2"/>
</dbReference>
<dbReference type="RefSeq" id="WP_208054759.1">
    <property type="nucleotide sequence ID" value="NZ_JAGEMK010000002.1"/>
</dbReference>
<evidence type="ECO:0000256" key="5">
    <source>
        <dbReference type="ARBA" id="ARBA00023244"/>
    </source>
</evidence>
<feature type="domain" description="Porphobilinogen deaminase N-terminal" evidence="8">
    <location>
        <begin position="8"/>
        <end position="222"/>
    </location>
</feature>
<dbReference type="GO" id="GO:0006782">
    <property type="term" value="P:protoporphyrinogen IX biosynthetic process"/>
    <property type="evidence" value="ECO:0007669"/>
    <property type="project" value="UniProtKB-UniRule"/>
</dbReference>
<dbReference type="Gene3D" id="3.30.160.40">
    <property type="entry name" value="Porphobilinogen deaminase, C-terminal domain"/>
    <property type="match status" value="1"/>
</dbReference>
<evidence type="ECO:0000256" key="6">
    <source>
        <dbReference type="ARBA" id="ARBA00048169"/>
    </source>
</evidence>
<comment type="similarity">
    <text evidence="2 7">Belongs to the HMBS family.</text>
</comment>
<evidence type="ECO:0000256" key="7">
    <source>
        <dbReference type="HAMAP-Rule" id="MF_00260"/>
    </source>
</evidence>
<name>A0A939LS08_9CELL</name>
<dbReference type="Proteomes" id="UP000664209">
    <property type="component" value="Unassembled WGS sequence"/>
</dbReference>
<evidence type="ECO:0000313" key="10">
    <source>
        <dbReference type="EMBL" id="MBO1751069.1"/>
    </source>
</evidence>
<dbReference type="SUPFAM" id="SSF54782">
    <property type="entry name" value="Porphobilinogen deaminase (hydroxymethylbilane synthase), C-terminal domain"/>
    <property type="match status" value="1"/>
</dbReference>
<dbReference type="NCBIfam" id="TIGR00212">
    <property type="entry name" value="hemC"/>
    <property type="match status" value="1"/>
</dbReference>
<accession>A0A939LS08</accession>
<reference evidence="10" key="1">
    <citation type="submission" date="2021-03" db="EMBL/GenBank/DDBJ databases">
        <title>Actinotalea soli sp. nov., isolated from soil.</title>
        <authorList>
            <person name="Ping W."/>
            <person name="Zhang J."/>
        </authorList>
    </citation>
    <scope>NUCLEOTIDE SEQUENCE</scope>
    <source>
        <strain evidence="10">BY-33</strain>
    </source>
</reference>
<proteinExistence type="inferred from homology"/>
<feature type="domain" description="Porphobilinogen deaminase C-terminal" evidence="9">
    <location>
        <begin position="235"/>
        <end position="313"/>
    </location>
</feature>
<dbReference type="GO" id="GO:0005737">
    <property type="term" value="C:cytoplasm"/>
    <property type="evidence" value="ECO:0007669"/>
    <property type="project" value="UniProtKB-UniRule"/>
</dbReference>
<comment type="cofactor">
    <cofactor evidence="7">
        <name>dipyrromethane</name>
        <dbReference type="ChEBI" id="CHEBI:60342"/>
    </cofactor>
    <text evidence="7">Binds 1 dipyrromethane group covalently.</text>
</comment>
<evidence type="ECO:0000256" key="1">
    <source>
        <dbReference type="ARBA" id="ARBA00002869"/>
    </source>
</evidence>
<dbReference type="PANTHER" id="PTHR11557">
    <property type="entry name" value="PORPHOBILINOGEN DEAMINASE"/>
    <property type="match status" value="1"/>
</dbReference>
<protein>
    <recommendedName>
        <fullName evidence="7">Porphobilinogen deaminase</fullName>
        <shortName evidence="7">PBG</shortName>
        <ecNumber evidence="7">2.5.1.61</ecNumber>
    </recommendedName>
    <alternativeName>
        <fullName evidence="7">Hydroxymethylbilane synthase</fullName>
        <shortName evidence="7">HMBS</shortName>
    </alternativeName>
    <alternativeName>
        <fullName evidence="7">Pre-uroporphyrinogen synthase</fullName>
    </alternativeName>
</protein>
<evidence type="ECO:0000256" key="2">
    <source>
        <dbReference type="ARBA" id="ARBA00005638"/>
    </source>
</evidence>
<dbReference type="AlphaFoldDB" id="A0A939LS08"/>
<comment type="catalytic activity">
    <reaction evidence="6 7">
        <text>4 porphobilinogen + H2O = hydroxymethylbilane + 4 NH4(+)</text>
        <dbReference type="Rhea" id="RHEA:13185"/>
        <dbReference type="ChEBI" id="CHEBI:15377"/>
        <dbReference type="ChEBI" id="CHEBI:28938"/>
        <dbReference type="ChEBI" id="CHEBI:57845"/>
        <dbReference type="ChEBI" id="CHEBI:58126"/>
        <dbReference type="EC" id="2.5.1.61"/>
    </reaction>
</comment>
<evidence type="ECO:0000313" key="11">
    <source>
        <dbReference type="Proteomes" id="UP000664209"/>
    </source>
</evidence>
<evidence type="ECO:0000256" key="3">
    <source>
        <dbReference type="ARBA" id="ARBA00011245"/>
    </source>
</evidence>
<dbReference type="Pfam" id="PF03900">
    <property type="entry name" value="Porphobil_deamC"/>
    <property type="match status" value="1"/>
</dbReference>
<sequence length="331" mass="33804">MSAATSTVRIGTRGSALALTQTGHVADALRATTGWEEEQVELVRVRTEGDVLTGSLASLGGTGVFVVALREALLMGRCDLAVHSLKDLPTAEAPALTVAAVPRREDPRDALCARDGLGLMDLPAGATVGTGSPRRAAQLLASRPDLQVVDIRGNVGTRLGRVPGLGDGPGDLDAVVLAAAGLRRLDLDEGVVSELLDPTVLCPAPGQGALAIECRTEDAELRDTLAALDHEPTRLAVTAERTLLADLEAGCAAPLGALGTLDGDRLYLDAVVLRPDGGAQLRASSSVQLGSASRADRDAAARGLGSELARRLLAEGAAELAGLGQHQGGTP</sequence>
<dbReference type="InterPro" id="IPR022419">
    <property type="entry name" value="Porphobilin_deaminase_cofac_BS"/>
</dbReference>
<keyword evidence="4 7" id="KW-0808">Transferase</keyword>
<dbReference type="GO" id="GO:0004418">
    <property type="term" value="F:hydroxymethylbilane synthase activity"/>
    <property type="evidence" value="ECO:0007669"/>
    <property type="project" value="UniProtKB-UniRule"/>
</dbReference>